<name>S8C8F2_9LAMI</name>
<proteinExistence type="predicted"/>
<reference evidence="2 3" key="1">
    <citation type="journal article" date="2013" name="BMC Genomics">
        <title>The miniature genome of a carnivorous plant Genlisea aurea contains a low number of genes and short non-coding sequences.</title>
        <authorList>
            <person name="Leushkin E.V."/>
            <person name="Sutormin R.A."/>
            <person name="Nabieva E.R."/>
            <person name="Penin A.A."/>
            <person name="Kondrashov A.S."/>
            <person name="Logacheva M.D."/>
        </authorList>
    </citation>
    <scope>NUCLEOTIDE SEQUENCE [LARGE SCALE GENOMIC DNA]</scope>
</reference>
<evidence type="ECO:0000313" key="2">
    <source>
        <dbReference type="EMBL" id="EPS63075.1"/>
    </source>
</evidence>
<accession>S8C8F2</accession>
<dbReference type="AlphaFoldDB" id="S8C8F2"/>
<feature type="region of interest" description="Disordered" evidence="1">
    <location>
        <begin position="1"/>
        <end position="21"/>
    </location>
</feature>
<dbReference type="Proteomes" id="UP000015453">
    <property type="component" value="Unassembled WGS sequence"/>
</dbReference>
<organism evidence="2 3">
    <name type="scientific">Genlisea aurea</name>
    <dbReference type="NCBI Taxonomy" id="192259"/>
    <lineage>
        <taxon>Eukaryota</taxon>
        <taxon>Viridiplantae</taxon>
        <taxon>Streptophyta</taxon>
        <taxon>Embryophyta</taxon>
        <taxon>Tracheophyta</taxon>
        <taxon>Spermatophyta</taxon>
        <taxon>Magnoliopsida</taxon>
        <taxon>eudicotyledons</taxon>
        <taxon>Gunneridae</taxon>
        <taxon>Pentapetalae</taxon>
        <taxon>asterids</taxon>
        <taxon>lamiids</taxon>
        <taxon>Lamiales</taxon>
        <taxon>Lentibulariaceae</taxon>
        <taxon>Genlisea</taxon>
    </lineage>
</organism>
<dbReference type="PANTHER" id="PTHR48040:SF12">
    <property type="entry name" value="ABC TRANSPORTER G FAMILY MEMBER 32-LIKE ISOFORM X1"/>
    <property type="match status" value="1"/>
</dbReference>
<dbReference type="OrthoDB" id="66620at2759"/>
<sequence length="95" mass="11368">MWNSAENLSARSESFREEGDDDEALRWAALERLPTYRRVQHGLFRDHAGDFKEIDVRRMQADERKTVLDRLVNDVAGDWEELFGRVRRRFDRSKN</sequence>
<keyword evidence="3" id="KW-1185">Reference proteome</keyword>
<protein>
    <submittedName>
        <fullName evidence="2">Uncharacterized protein</fullName>
    </submittedName>
</protein>
<evidence type="ECO:0000313" key="3">
    <source>
        <dbReference type="Proteomes" id="UP000015453"/>
    </source>
</evidence>
<dbReference type="EMBL" id="AUSU01005711">
    <property type="protein sequence ID" value="EPS63075.1"/>
    <property type="molecule type" value="Genomic_DNA"/>
</dbReference>
<comment type="caution">
    <text evidence="2">The sequence shown here is derived from an EMBL/GenBank/DDBJ whole genome shotgun (WGS) entry which is preliminary data.</text>
</comment>
<evidence type="ECO:0000256" key="1">
    <source>
        <dbReference type="SAM" id="MobiDB-lite"/>
    </source>
</evidence>
<feature type="compositionally biased region" description="Polar residues" evidence="1">
    <location>
        <begin position="1"/>
        <end position="12"/>
    </location>
</feature>
<gene>
    <name evidence="2" type="ORF">M569_11712</name>
</gene>
<dbReference type="PANTHER" id="PTHR48040">
    <property type="entry name" value="PLEIOTROPIC DRUG RESISTANCE PROTEIN 1-LIKE ISOFORM X1"/>
    <property type="match status" value="1"/>
</dbReference>